<gene>
    <name evidence="2" type="ORF">RND81_05G232600</name>
</gene>
<evidence type="ECO:0000256" key="1">
    <source>
        <dbReference type="SAM" id="MobiDB-lite"/>
    </source>
</evidence>
<reference evidence="2" key="1">
    <citation type="submission" date="2024-03" db="EMBL/GenBank/DDBJ databases">
        <title>WGS assembly of Saponaria officinalis var. Norfolk2.</title>
        <authorList>
            <person name="Jenkins J."/>
            <person name="Shu S."/>
            <person name="Grimwood J."/>
            <person name="Barry K."/>
            <person name="Goodstein D."/>
            <person name="Schmutz J."/>
            <person name="Leebens-Mack J."/>
            <person name="Osbourn A."/>
        </authorList>
    </citation>
    <scope>NUCLEOTIDE SEQUENCE [LARGE SCALE GENOMIC DNA]</scope>
    <source>
        <strain evidence="2">JIC</strain>
    </source>
</reference>
<dbReference type="AlphaFoldDB" id="A0AAW1L1H5"/>
<dbReference type="EMBL" id="JBDFQZ010000005">
    <property type="protein sequence ID" value="KAK9726717.1"/>
    <property type="molecule type" value="Genomic_DNA"/>
</dbReference>
<name>A0AAW1L1H5_SAPOF</name>
<evidence type="ECO:0000313" key="2">
    <source>
        <dbReference type="EMBL" id="KAK9726717.1"/>
    </source>
</evidence>
<accession>A0AAW1L1H5</accession>
<evidence type="ECO:0000313" key="3">
    <source>
        <dbReference type="Proteomes" id="UP001443914"/>
    </source>
</evidence>
<comment type="caution">
    <text evidence="2">The sequence shown here is derived from an EMBL/GenBank/DDBJ whole genome shotgun (WGS) entry which is preliminary data.</text>
</comment>
<feature type="region of interest" description="Disordered" evidence="1">
    <location>
        <begin position="40"/>
        <end position="78"/>
    </location>
</feature>
<organism evidence="2 3">
    <name type="scientific">Saponaria officinalis</name>
    <name type="common">Common soapwort</name>
    <name type="synonym">Lychnis saponaria</name>
    <dbReference type="NCBI Taxonomy" id="3572"/>
    <lineage>
        <taxon>Eukaryota</taxon>
        <taxon>Viridiplantae</taxon>
        <taxon>Streptophyta</taxon>
        <taxon>Embryophyta</taxon>
        <taxon>Tracheophyta</taxon>
        <taxon>Spermatophyta</taxon>
        <taxon>Magnoliopsida</taxon>
        <taxon>eudicotyledons</taxon>
        <taxon>Gunneridae</taxon>
        <taxon>Pentapetalae</taxon>
        <taxon>Caryophyllales</taxon>
        <taxon>Caryophyllaceae</taxon>
        <taxon>Caryophylleae</taxon>
        <taxon>Saponaria</taxon>
    </lineage>
</organism>
<proteinExistence type="predicted"/>
<keyword evidence="3" id="KW-1185">Reference proteome</keyword>
<protein>
    <submittedName>
        <fullName evidence="2">Uncharacterized protein</fullName>
    </submittedName>
</protein>
<dbReference type="Proteomes" id="UP001443914">
    <property type="component" value="Unassembled WGS sequence"/>
</dbReference>
<sequence>MIRDRNADTCSSCGSQISHLCCHRMVSTLRNSDGNALITGKSGASTPHRVSQDGILSENGQEKESKILTGDGDSGQPNCFPTSKRLSKKLTSTEASDMVCVKVQPRNNVRQASFDTYICTDYPHVLSNSCNNSDVSRHEDGKHEDVKSHCWGTPPIPVKKAWQLKHQRQRSHLVEWVPPCAAAK</sequence>